<reference evidence="4" key="1">
    <citation type="submission" date="2017-02" db="UniProtKB">
        <authorList>
            <consortium name="WormBaseParasite"/>
        </authorList>
    </citation>
    <scope>IDENTIFICATION</scope>
</reference>
<feature type="compositionally biased region" description="Gly residues" evidence="1">
    <location>
        <begin position="55"/>
        <end position="65"/>
    </location>
</feature>
<accession>A0A0N4VNM6</accession>
<proteinExistence type="predicted"/>
<feature type="region of interest" description="Disordered" evidence="1">
    <location>
        <begin position="55"/>
        <end position="82"/>
    </location>
</feature>
<dbReference type="EMBL" id="UXUI01012666">
    <property type="protein sequence ID" value="VDD97022.1"/>
    <property type="molecule type" value="Genomic_DNA"/>
</dbReference>
<dbReference type="AlphaFoldDB" id="A0A0N4VNM6"/>
<evidence type="ECO:0000313" key="2">
    <source>
        <dbReference type="EMBL" id="VDD97022.1"/>
    </source>
</evidence>
<dbReference type="Proteomes" id="UP000274131">
    <property type="component" value="Unassembled WGS sequence"/>
</dbReference>
<name>A0A0N4VNM6_ENTVE</name>
<evidence type="ECO:0000313" key="4">
    <source>
        <dbReference type="WBParaSite" id="EVEC_0001259401-mRNA-1"/>
    </source>
</evidence>
<evidence type="ECO:0000256" key="1">
    <source>
        <dbReference type="SAM" id="MobiDB-lite"/>
    </source>
</evidence>
<reference evidence="2 3" key="2">
    <citation type="submission" date="2018-10" db="EMBL/GenBank/DDBJ databases">
        <authorList>
            <consortium name="Pathogen Informatics"/>
        </authorList>
    </citation>
    <scope>NUCLEOTIDE SEQUENCE [LARGE SCALE GENOMIC DNA]</scope>
</reference>
<organism evidence="4">
    <name type="scientific">Enterobius vermicularis</name>
    <name type="common">Human pinworm</name>
    <dbReference type="NCBI Taxonomy" id="51028"/>
    <lineage>
        <taxon>Eukaryota</taxon>
        <taxon>Metazoa</taxon>
        <taxon>Ecdysozoa</taxon>
        <taxon>Nematoda</taxon>
        <taxon>Chromadorea</taxon>
        <taxon>Rhabditida</taxon>
        <taxon>Spirurina</taxon>
        <taxon>Oxyuridomorpha</taxon>
        <taxon>Oxyuroidea</taxon>
        <taxon>Oxyuridae</taxon>
        <taxon>Enterobius</taxon>
    </lineage>
</organism>
<gene>
    <name evidence="2" type="ORF">EVEC_LOCUS11773</name>
</gene>
<keyword evidence="3" id="KW-1185">Reference proteome</keyword>
<dbReference type="WBParaSite" id="EVEC_0001259401-mRNA-1">
    <property type="protein sequence ID" value="EVEC_0001259401-mRNA-1"/>
    <property type="gene ID" value="EVEC_0001259401"/>
</dbReference>
<protein>
    <submittedName>
        <fullName evidence="2 4">Uncharacterized protein</fullName>
    </submittedName>
</protein>
<sequence length="82" mass="8375">MMTMTIGRETKESRLPVAVHSSTPSVSFKWKKFFMAMRRQIAVAVVDAGGGGSGDAAVGGSGNGGDGDDCDGAVAVPGNCRR</sequence>
<evidence type="ECO:0000313" key="3">
    <source>
        <dbReference type="Proteomes" id="UP000274131"/>
    </source>
</evidence>